<proteinExistence type="predicted"/>
<name>A0A0A2V707_BEABA</name>
<dbReference type="AlphaFoldDB" id="A0A0A2V707"/>
<evidence type="ECO:0000313" key="3">
    <source>
        <dbReference type="Proteomes" id="UP000030106"/>
    </source>
</evidence>
<evidence type="ECO:0000313" key="2">
    <source>
        <dbReference type="EMBL" id="KGQ03273.1"/>
    </source>
</evidence>
<feature type="region of interest" description="Disordered" evidence="1">
    <location>
        <begin position="1"/>
        <end position="36"/>
    </location>
</feature>
<organism evidence="2 3">
    <name type="scientific">Beauveria bassiana D1-5</name>
    <dbReference type="NCBI Taxonomy" id="1245745"/>
    <lineage>
        <taxon>Eukaryota</taxon>
        <taxon>Fungi</taxon>
        <taxon>Dikarya</taxon>
        <taxon>Ascomycota</taxon>
        <taxon>Pezizomycotina</taxon>
        <taxon>Sordariomycetes</taxon>
        <taxon>Hypocreomycetidae</taxon>
        <taxon>Hypocreales</taxon>
        <taxon>Cordycipitaceae</taxon>
        <taxon>Beauveria</taxon>
    </lineage>
</organism>
<dbReference type="Proteomes" id="UP000030106">
    <property type="component" value="Unassembled WGS sequence"/>
</dbReference>
<dbReference type="EMBL" id="ANFO01001258">
    <property type="protein sequence ID" value="KGQ03273.1"/>
    <property type="molecule type" value="Genomic_DNA"/>
</dbReference>
<feature type="region of interest" description="Disordered" evidence="1">
    <location>
        <begin position="110"/>
        <end position="130"/>
    </location>
</feature>
<feature type="compositionally biased region" description="Polar residues" evidence="1">
    <location>
        <begin position="14"/>
        <end position="23"/>
    </location>
</feature>
<comment type="caution">
    <text evidence="2">The sequence shown here is derived from an EMBL/GenBank/DDBJ whole genome shotgun (WGS) entry which is preliminary data.</text>
</comment>
<sequence>MIFNQVAKRYPKTHSYSSATAPNSRPVKHGGTMPGHLQERLNREQPQSATSNSILQTAVNATEPGYENARSTSTMEAELQLQDTSSSMLTMDTNAGGATHAAASRRVYDHAKRAASPTGSASEGPPSKLPSTLTYVTELTIQDTPKRGNEAADAQDDVVEHATQLRALLSKLPILDIADKDSKMHGGLLYASLSPPTTENNGERGALHCEKEHNKAHAAATPEGSISRGILGRLRIRASTPGKSCSSNHTRLPNA</sequence>
<reference evidence="2 3" key="1">
    <citation type="submission" date="2012-10" db="EMBL/GenBank/DDBJ databases">
        <title>Genome sequencing and analysis of entomopathogenic fungi Beauveria bassiana D1-5.</title>
        <authorList>
            <person name="Li Q."/>
            <person name="Wang L."/>
            <person name="Zhang Z."/>
            <person name="Wang Q."/>
            <person name="Ren J."/>
            <person name="Wang M."/>
            <person name="Xu W."/>
            <person name="Wang J."/>
            <person name="Lu Y."/>
            <person name="Du Q."/>
            <person name="Sun Z."/>
        </authorList>
    </citation>
    <scope>NUCLEOTIDE SEQUENCE [LARGE SCALE GENOMIC DNA]</scope>
    <source>
        <strain evidence="2 3">D1-5</strain>
    </source>
</reference>
<gene>
    <name evidence="2" type="ORF">BBAD15_g11502</name>
</gene>
<dbReference type="HOGENOM" id="CLU_1089848_0_0_1"/>
<accession>A0A0A2V707</accession>
<protein>
    <submittedName>
        <fullName evidence="2">Uncharacterized protein</fullName>
    </submittedName>
</protein>
<evidence type="ECO:0000256" key="1">
    <source>
        <dbReference type="SAM" id="MobiDB-lite"/>
    </source>
</evidence>